<feature type="compositionally biased region" description="Basic and acidic residues" evidence="1">
    <location>
        <begin position="27"/>
        <end position="45"/>
    </location>
</feature>
<feature type="region of interest" description="Disordered" evidence="1">
    <location>
        <begin position="27"/>
        <end position="60"/>
    </location>
</feature>
<dbReference type="AlphaFoldDB" id="A0A183S967"/>
<dbReference type="WBParaSite" id="SSLN_0000079801-mRNA-1">
    <property type="protein sequence ID" value="SSLN_0000079801-mRNA-1"/>
    <property type="gene ID" value="SSLN_0000079801"/>
</dbReference>
<sequence>MQTGRSSDFIACATVIAVDAEFPDRLPDWGNKKPREPQREEELIRRSSHQRNLAAAQLRGKTHLTDKSQILERWAEHFRSVLNRLSIISDAAADRILQMETNTDLVGPPSLPGTIEAAQWLSSGKPPGSDSISA</sequence>
<evidence type="ECO:0000256" key="1">
    <source>
        <dbReference type="SAM" id="MobiDB-lite"/>
    </source>
</evidence>
<evidence type="ECO:0000313" key="3">
    <source>
        <dbReference type="Proteomes" id="UP000275846"/>
    </source>
</evidence>
<protein>
    <submittedName>
        <fullName evidence="4">Tnp_DNA_bind domain-containing protein</fullName>
    </submittedName>
</protein>
<name>A0A183S967_SCHSO</name>
<keyword evidence="3" id="KW-1185">Reference proteome</keyword>
<reference evidence="4" key="1">
    <citation type="submission" date="2016-06" db="UniProtKB">
        <authorList>
            <consortium name="WormBaseParasite"/>
        </authorList>
    </citation>
    <scope>IDENTIFICATION</scope>
</reference>
<evidence type="ECO:0000313" key="4">
    <source>
        <dbReference type="WBParaSite" id="SSLN_0000079801-mRNA-1"/>
    </source>
</evidence>
<dbReference type="Proteomes" id="UP000275846">
    <property type="component" value="Unassembled WGS sequence"/>
</dbReference>
<evidence type="ECO:0000313" key="2">
    <source>
        <dbReference type="EMBL" id="VDL86191.1"/>
    </source>
</evidence>
<reference evidence="2 3" key="2">
    <citation type="submission" date="2018-11" db="EMBL/GenBank/DDBJ databases">
        <authorList>
            <consortium name="Pathogen Informatics"/>
        </authorList>
    </citation>
    <scope>NUCLEOTIDE SEQUENCE [LARGE SCALE GENOMIC DNA]</scope>
    <source>
        <strain evidence="2 3">NST_G2</strain>
    </source>
</reference>
<proteinExistence type="predicted"/>
<accession>A0A183S967</accession>
<organism evidence="4">
    <name type="scientific">Schistocephalus solidus</name>
    <name type="common">Tapeworm</name>
    <dbReference type="NCBI Taxonomy" id="70667"/>
    <lineage>
        <taxon>Eukaryota</taxon>
        <taxon>Metazoa</taxon>
        <taxon>Spiralia</taxon>
        <taxon>Lophotrochozoa</taxon>
        <taxon>Platyhelminthes</taxon>
        <taxon>Cestoda</taxon>
        <taxon>Eucestoda</taxon>
        <taxon>Diphyllobothriidea</taxon>
        <taxon>Diphyllobothriidae</taxon>
        <taxon>Schistocephalus</taxon>
    </lineage>
</organism>
<dbReference type="EMBL" id="UYSU01000745">
    <property type="protein sequence ID" value="VDL86191.1"/>
    <property type="molecule type" value="Genomic_DNA"/>
</dbReference>
<gene>
    <name evidence="2" type="ORF">SSLN_LOCUS765</name>
</gene>